<feature type="transmembrane region" description="Helical" evidence="7">
    <location>
        <begin position="189"/>
        <end position="207"/>
    </location>
</feature>
<keyword evidence="5 7" id="KW-1133">Transmembrane helix</keyword>
<dbReference type="GO" id="GO:0006508">
    <property type="term" value="P:proteolysis"/>
    <property type="evidence" value="ECO:0007669"/>
    <property type="project" value="UniProtKB-KW"/>
</dbReference>
<gene>
    <name evidence="9" type="ORF">JIN83_05835</name>
</gene>
<accession>A0AAE2SCN1</accession>
<dbReference type="RefSeq" id="WP_309489077.1">
    <property type="nucleotide sequence ID" value="NZ_JAENIG010000003.1"/>
</dbReference>
<comment type="caution">
    <text evidence="9">The sequence shown here is derived from an EMBL/GenBank/DDBJ whole genome shotgun (WGS) entry which is preliminary data.</text>
</comment>
<feature type="domain" description="Peptidase S54 rhomboid" evidence="8">
    <location>
        <begin position="240"/>
        <end position="375"/>
    </location>
</feature>
<evidence type="ECO:0000256" key="5">
    <source>
        <dbReference type="ARBA" id="ARBA00022989"/>
    </source>
</evidence>
<proteinExistence type="inferred from homology"/>
<feature type="transmembrane region" description="Helical" evidence="7">
    <location>
        <begin position="336"/>
        <end position="354"/>
    </location>
</feature>
<evidence type="ECO:0000256" key="3">
    <source>
        <dbReference type="ARBA" id="ARBA00022692"/>
    </source>
</evidence>
<dbReference type="InterPro" id="IPR022764">
    <property type="entry name" value="Peptidase_S54_rhomboid_dom"/>
</dbReference>
<feature type="transmembrane region" description="Helical" evidence="7">
    <location>
        <begin position="248"/>
        <end position="267"/>
    </location>
</feature>
<dbReference type="GO" id="GO:0016020">
    <property type="term" value="C:membrane"/>
    <property type="evidence" value="ECO:0007669"/>
    <property type="project" value="UniProtKB-SubCell"/>
</dbReference>
<keyword evidence="10" id="KW-1185">Reference proteome</keyword>
<comment type="subcellular location">
    <subcellularLocation>
        <location evidence="1">Membrane</location>
        <topology evidence="1">Multi-pass membrane protein</topology>
    </subcellularLocation>
</comment>
<evidence type="ECO:0000256" key="7">
    <source>
        <dbReference type="SAM" id="Phobius"/>
    </source>
</evidence>
<dbReference type="PANTHER" id="PTHR43731">
    <property type="entry name" value="RHOMBOID PROTEASE"/>
    <property type="match status" value="1"/>
</dbReference>
<dbReference type="AlphaFoldDB" id="A0AAE2SCN1"/>
<feature type="transmembrane region" description="Helical" evidence="7">
    <location>
        <begin position="279"/>
        <end position="298"/>
    </location>
</feature>
<dbReference type="InterPro" id="IPR050925">
    <property type="entry name" value="Rhomboid_protease_S54"/>
</dbReference>
<dbReference type="Pfam" id="PF01694">
    <property type="entry name" value="Rhomboid"/>
    <property type="match status" value="1"/>
</dbReference>
<feature type="transmembrane region" description="Helical" evidence="7">
    <location>
        <begin position="304"/>
        <end position="324"/>
    </location>
</feature>
<dbReference type="InterPro" id="IPR035952">
    <property type="entry name" value="Rhomboid-like_sf"/>
</dbReference>
<evidence type="ECO:0000259" key="8">
    <source>
        <dbReference type="Pfam" id="PF01694"/>
    </source>
</evidence>
<feature type="transmembrane region" description="Helical" evidence="7">
    <location>
        <begin position="106"/>
        <end position="123"/>
    </location>
</feature>
<keyword evidence="9" id="KW-0645">Protease</keyword>
<evidence type="ECO:0000313" key="10">
    <source>
        <dbReference type="Proteomes" id="UP000634206"/>
    </source>
</evidence>
<reference evidence="9" key="1">
    <citation type="submission" date="2021-01" db="EMBL/GenBank/DDBJ databases">
        <title>Modified the classification status of verrucomicrobia.</title>
        <authorList>
            <person name="Feng X."/>
        </authorList>
    </citation>
    <scope>NUCLEOTIDE SEQUENCE</scope>
    <source>
        <strain evidence="9">5K15</strain>
    </source>
</reference>
<evidence type="ECO:0000313" key="9">
    <source>
        <dbReference type="EMBL" id="MBK1854469.1"/>
    </source>
</evidence>
<sequence length="414" mass="45344">MAEPSKPDVLKPDEVPAWARDDAFPLKPDTAEYGVIDAKGAVHHAADARDLAEKVGGLRSGVDLVWTPEHPRLVVPEAVPALRQVLRQRQAKFADQDASDGQRMSLVFGAAVLWTGYAAWSNYGRNWHALYSSQLTGLAALLLLMFGLLPLYESWKTRRKLAKTEPSDLAEEIPEAQFDAWLQRRKVPVTYFLLACLIAVGLAQLFIDWGSTGMKPSILRAGLLKMKALSYPEVADAAAQWRLFTAPLLHGNIVHLLMNAGGILYLGRRTETLARWPHLLIVIAMASWIGGLASFYWLPKSPAVGSSGGLMGLLGFMLVFEKMHMRLVPRPAQRRLLAGIFLMVVIGFLGMSFIDNAAHAGGLLAGMAYAAIVFPRSSSFHRPNAMTRDKWVGALVGVLILGTTSFAIYHVLLG</sequence>
<protein>
    <submittedName>
        <fullName evidence="9">Rhomboid family intramembrane serine protease</fullName>
    </submittedName>
</protein>
<dbReference type="Proteomes" id="UP000634206">
    <property type="component" value="Unassembled WGS sequence"/>
</dbReference>
<keyword evidence="4" id="KW-0378">Hydrolase</keyword>
<dbReference type="PANTHER" id="PTHR43731:SF14">
    <property type="entry name" value="PRESENILIN-ASSOCIATED RHOMBOID-LIKE PROTEIN, MITOCHONDRIAL"/>
    <property type="match status" value="1"/>
</dbReference>
<dbReference type="EMBL" id="JAENIG010000003">
    <property type="protein sequence ID" value="MBK1854469.1"/>
    <property type="molecule type" value="Genomic_DNA"/>
</dbReference>
<dbReference type="SUPFAM" id="SSF144091">
    <property type="entry name" value="Rhomboid-like"/>
    <property type="match status" value="1"/>
</dbReference>
<feature type="transmembrane region" description="Helical" evidence="7">
    <location>
        <begin position="129"/>
        <end position="152"/>
    </location>
</feature>
<feature type="transmembrane region" description="Helical" evidence="7">
    <location>
        <begin position="360"/>
        <end position="379"/>
    </location>
</feature>
<evidence type="ECO:0000256" key="1">
    <source>
        <dbReference type="ARBA" id="ARBA00004141"/>
    </source>
</evidence>
<organism evidence="9 10">
    <name type="scientific">Oceaniferula flava</name>
    <dbReference type="NCBI Taxonomy" id="2800421"/>
    <lineage>
        <taxon>Bacteria</taxon>
        <taxon>Pseudomonadati</taxon>
        <taxon>Verrucomicrobiota</taxon>
        <taxon>Verrucomicrobiia</taxon>
        <taxon>Verrucomicrobiales</taxon>
        <taxon>Verrucomicrobiaceae</taxon>
        <taxon>Oceaniferula</taxon>
    </lineage>
</organism>
<dbReference type="Gene3D" id="1.20.1540.10">
    <property type="entry name" value="Rhomboid-like"/>
    <property type="match status" value="1"/>
</dbReference>
<dbReference type="GO" id="GO:0004252">
    <property type="term" value="F:serine-type endopeptidase activity"/>
    <property type="evidence" value="ECO:0007669"/>
    <property type="project" value="InterPro"/>
</dbReference>
<keyword evidence="3 7" id="KW-0812">Transmembrane</keyword>
<evidence type="ECO:0000256" key="4">
    <source>
        <dbReference type="ARBA" id="ARBA00022801"/>
    </source>
</evidence>
<keyword evidence="6 7" id="KW-0472">Membrane</keyword>
<evidence type="ECO:0000256" key="6">
    <source>
        <dbReference type="ARBA" id="ARBA00023136"/>
    </source>
</evidence>
<evidence type="ECO:0000256" key="2">
    <source>
        <dbReference type="ARBA" id="ARBA00009045"/>
    </source>
</evidence>
<name>A0AAE2SCN1_9BACT</name>
<feature type="transmembrane region" description="Helical" evidence="7">
    <location>
        <begin position="391"/>
        <end position="412"/>
    </location>
</feature>
<comment type="similarity">
    <text evidence="2">Belongs to the peptidase S54 family.</text>
</comment>